<feature type="domain" description="Methyltransferase" evidence="1">
    <location>
        <begin position="65"/>
        <end position="153"/>
    </location>
</feature>
<dbReference type="EMBL" id="JBHSNM010000004">
    <property type="protein sequence ID" value="MFC5570975.1"/>
    <property type="molecule type" value="Genomic_DNA"/>
</dbReference>
<reference evidence="3" key="1">
    <citation type="journal article" date="2019" name="Int. J. Syst. Evol. Microbiol.">
        <title>The Global Catalogue of Microorganisms (GCM) 10K type strain sequencing project: providing services to taxonomists for standard genome sequencing and annotation.</title>
        <authorList>
            <consortium name="The Broad Institute Genomics Platform"/>
            <consortium name="The Broad Institute Genome Sequencing Center for Infectious Disease"/>
            <person name="Wu L."/>
            <person name="Ma J."/>
        </authorList>
    </citation>
    <scope>NUCLEOTIDE SEQUENCE [LARGE SCALE GENOMIC DNA]</scope>
    <source>
        <strain evidence="3">KACC 11407</strain>
    </source>
</reference>
<sequence>MNDSYDPQGYWERVNSHRKSIDFLRAFYDEINSLSPSAGKEHLARANQMEWMRSACRQYGWKTLLDAGCGPGFWFQLWRDEGISFAAVDRARSALPNARAMGSRLDLQVRVEQAPLSQLPFGDKEFDVAVTVKVLLHTPPDEIVAAMRELGRVGKYVMLLEFASERVIETQPHVFQHDYAGIAGQLGFRLLKSEPQPGYQRFFVMQS</sequence>
<keyword evidence="2" id="KW-0489">Methyltransferase</keyword>
<dbReference type="Pfam" id="PF13649">
    <property type="entry name" value="Methyltransf_25"/>
    <property type="match status" value="1"/>
</dbReference>
<gene>
    <name evidence="2" type="ORF">ACFPN1_12980</name>
</gene>
<dbReference type="Proteomes" id="UP001596036">
    <property type="component" value="Unassembled WGS sequence"/>
</dbReference>
<evidence type="ECO:0000259" key="1">
    <source>
        <dbReference type="Pfam" id="PF13649"/>
    </source>
</evidence>
<dbReference type="EC" id="2.1.-.-" evidence="2"/>
<comment type="caution">
    <text evidence="2">The sequence shown here is derived from an EMBL/GenBank/DDBJ whole genome shotgun (WGS) entry which is preliminary data.</text>
</comment>
<keyword evidence="3" id="KW-1185">Reference proteome</keyword>
<dbReference type="Gene3D" id="3.40.50.150">
    <property type="entry name" value="Vaccinia Virus protein VP39"/>
    <property type="match status" value="1"/>
</dbReference>
<proteinExistence type="predicted"/>
<dbReference type="RefSeq" id="WP_386755510.1">
    <property type="nucleotide sequence ID" value="NZ_JBHSNM010000004.1"/>
</dbReference>
<evidence type="ECO:0000313" key="3">
    <source>
        <dbReference type="Proteomes" id="UP001596036"/>
    </source>
</evidence>
<dbReference type="InterPro" id="IPR029063">
    <property type="entry name" value="SAM-dependent_MTases_sf"/>
</dbReference>
<dbReference type="CDD" id="cd02440">
    <property type="entry name" value="AdoMet_MTases"/>
    <property type="match status" value="1"/>
</dbReference>
<dbReference type="GO" id="GO:0032259">
    <property type="term" value="P:methylation"/>
    <property type="evidence" value="ECO:0007669"/>
    <property type="project" value="UniProtKB-KW"/>
</dbReference>
<evidence type="ECO:0000313" key="2">
    <source>
        <dbReference type="EMBL" id="MFC5570975.1"/>
    </source>
</evidence>
<organism evidence="2 3">
    <name type="scientific">Lysobacter yangpyeongensis</name>
    <dbReference type="NCBI Taxonomy" id="346182"/>
    <lineage>
        <taxon>Bacteria</taxon>
        <taxon>Pseudomonadati</taxon>
        <taxon>Pseudomonadota</taxon>
        <taxon>Gammaproteobacteria</taxon>
        <taxon>Lysobacterales</taxon>
        <taxon>Lysobacteraceae</taxon>
        <taxon>Lysobacter</taxon>
    </lineage>
</organism>
<protein>
    <submittedName>
        <fullName evidence="2">Class I SAM-dependent methyltransferase</fullName>
        <ecNumber evidence="2">2.1.-.-</ecNumber>
    </submittedName>
</protein>
<dbReference type="InterPro" id="IPR041698">
    <property type="entry name" value="Methyltransf_25"/>
</dbReference>
<keyword evidence="2" id="KW-0808">Transferase</keyword>
<name>A0ABW0SQC0_9GAMM</name>
<dbReference type="SUPFAM" id="SSF53335">
    <property type="entry name" value="S-adenosyl-L-methionine-dependent methyltransferases"/>
    <property type="match status" value="1"/>
</dbReference>
<accession>A0ABW0SQC0</accession>
<dbReference type="GO" id="GO:0008168">
    <property type="term" value="F:methyltransferase activity"/>
    <property type="evidence" value="ECO:0007669"/>
    <property type="project" value="UniProtKB-KW"/>
</dbReference>